<feature type="transmembrane region" description="Helical" evidence="1">
    <location>
        <begin position="65"/>
        <end position="85"/>
    </location>
</feature>
<keyword evidence="1" id="KW-0812">Transmembrane</keyword>
<dbReference type="Proteomes" id="UP000824120">
    <property type="component" value="Chromosome 3"/>
</dbReference>
<organism evidence="2 3">
    <name type="scientific">Solanum commersonii</name>
    <name type="common">Commerson's wild potato</name>
    <name type="synonym">Commerson's nightshade</name>
    <dbReference type="NCBI Taxonomy" id="4109"/>
    <lineage>
        <taxon>Eukaryota</taxon>
        <taxon>Viridiplantae</taxon>
        <taxon>Streptophyta</taxon>
        <taxon>Embryophyta</taxon>
        <taxon>Tracheophyta</taxon>
        <taxon>Spermatophyta</taxon>
        <taxon>Magnoliopsida</taxon>
        <taxon>eudicotyledons</taxon>
        <taxon>Gunneridae</taxon>
        <taxon>Pentapetalae</taxon>
        <taxon>asterids</taxon>
        <taxon>lamiids</taxon>
        <taxon>Solanales</taxon>
        <taxon>Solanaceae</taxon>
        <taxon>Solanoideae</taxon>
        <taxon>Solaneae</taxon>
        <taxon>Solanum</taxon>
    </lineage>
</organism>
<gene>
    <name evidence="2" type="ORF">H5410_015968</name>
</gene>
<dbReference type="EMBL" id="JACXVP010000003">
    <property type="protein sequence ID" value="KAG5616144.1"/>
    <property type="molecule type" value="Genomic_DNA"/>
</dbReference>
<keyword evidence="3" id="KW-1185">Reference proteome</keyword>
<protein>
    <submittedName>
        <fullName evidence="2">Uncharacterized protein</fullName>
    </submittedName>
</protein>
<evidence type="ECO:0000256" key="1">
    <source>
        <dbReference type="SAM" id="Phobius"/>
    </source>
</evidence>
<keyword evidence="1" id="KW-0472">Membrane</keyword>
<comment type="caution">
    <text evidence="2">The sequence shown here is derived from an EMBL/GenBank/DDBJ whole genome shotgun (WGS) entry which is preliminary data.</text>
</comment>
<proteinExistence type="predicted"/>
<sequence>MPIRSFVQLAPQDTTPFFYRFMMDRKHSQYHTKKEGDCGIDEEEPHFVIFFCNCDFDDELHLMHYFFAVAAIICNPLILLFNDVLDMMEYLRLSTWSEDFFVCRRLADHH</sequence>
<accession>A0A9J5ZVB8</accession>
<reference evidence="2 3" key="1">
    <citation type="submission" date="2020-09" db="EMBL/GenBank/DDBJ databases">
        <title>De no assembly of potato wild relative species, Solanum commersonii.</title>
        <authorList>
            <person name="Cho K."/>
        </authorList>
    </citation>
    <scope>NUCLEOTIDE SEQUENCE [LARGE SCALE GENOMIC DNA]</scope>
    <source>
        <strain evidence="2">LZ3.2</strain>
        <tissue evidence="2">Leaf</tissue>
    </source>
</reference>
<evidence type="ECO:0000313" key="2">
    <source>
        <dbReference type="EMBL" id="KAG5616144.1"/>
    </source>
</evidence>
<name>A0A9J5ZVB8_SOLCO</name>
<evidence type="ECO:0000313" key="3">
    <source>
        <dbReference type="Proteomes" id="UP000824120"/>
    </source>
</evidence>
<dbReference type="AlphaFoldDB" id="A0A9J5ZVB8"/>
<keyword evidence="1" id="KW-1133">Transmembrane helix</keyword>